<keyword evidence="12" id="KW-0902">Two-component regulatory system</keyword>
<dbReference type="InterPro" id="IPR004358">
    <property type="entry name" value="Sig_transdc_His_kin-like_C"/>
</dbReference>
<evidence type="ECO:0000256" key="4">
    <source>
        <dbReference type="ARBA" id="ARBA00022475"/>
    </source>
</evidence>
<dbReference type="InterPro" id="IPR011006">
    <property type="entry name" value="CheY-like_superfamily"/>
</dbReference>
<comment type="catalytic activity">
    <reaction evidence="1">
        <text>ATP + protein L-histidine = ADP + protein N-phospho-L-histidine.</text>
        <dbReference type="EC" id="2.7.13.3"/>
    </reaction>
</comment>
<protein>
    <recommendedName>
        <fullName evidence="3">histidine kinase</fullName>
        <ecNumber evidence="3">2.7.13.3</ecNumber>
    </recommendedName>
</protein>
<dbReference type="InterPro" id="IPR036097">
    <property type="entry name" value="HisK_dim/P_sf"/>
</dbReference>
<dbReference type="Gene3D" id="3.30.565.10">
    <property type="entry name" value="Histidine kinase-like ATPase, C-terminal domain"/>
    <property type="match status" value="1"/>
</dbReference>
<feature type="transmembrane region" description="Helical" evidence="14">
    <location>
        <begin position="173"/>
        <end position="191"/>
    </location>
</feature>
<dbReference type="SMART" id="SM00387">
    <property type="entry name" value="HATPase_c"/>
    <property type="match status" value="1"/>
</dbReference>
<dbReference type="Pfam" id="PF00072">
    <property type="entry name" value="Response_reg"/>
    <property type="match status" value="1"/>
</dbReference>
<keyword evidence="5" id="KW-0597">Phosphoprotein</keyword>
<dbReference type="GO" id="GO:0000155">
    <property type="term" value="F:phosphorelay sensor kinase activity"/>
    <property type="evidence" value="ECO:0007669"/>
    <property type="project" value="InterPro"/>
</dbReference>
<dbReference type="FunFam" id="3.30.565.10:FF:000023">
    <property type="entry name" value="PAS domain-containing sensor histidine kinase"/>
    <property type="match status" value="1"/>
</dbReference>
<dbReference type="SMART" id="SM00388">
    <property type="entry name" value="HisKA"/>
    <property type="match status" value="1"/>
</dbReference>
<feature type="transmembrane region" description="Helical" evidence="14">
    <location>
        <begin position="53"/>
        <end position="71"/>
    </location>
</feature>
<keyword evidence="10" id="KW-0067">ATP-binding</keyword>
<feature type="domain" description="Histidine kinase" evidence="15">
    <location>
        <begin position="256"/>
        <end position="475"/>
    </location>
</feature>
<evidence type="ECO:0000259" key="15">
    <source>
        <dbReference type="PROSITE" id="PS50109"/>
    </source>
</evidence>
<feature type="transmembrane region" description="Helical" evidence="14">
    <location>
        <begin position="197"/>
        <end position="216"/>
    </location>
</feature>
<dbReference type="PANTHER" id="PTHR45339:SF1">
    <property type="entry name" value="HYBRID SIGNAL TRANSDUCTION HISTIDINE KINASE J"/>
    <property type="match status" value="1"/>
</dbReference>
<evidence type="ECO:0000256" key="13">
    <source>
        <dbReference type="ARBA" id="ARBA00023136"/>
    </source>
</evidence>
<evidence type="ECO:0000256" key="1">
    <source>
        <dbReference type="ARBA" id="ARBA00000085"/>
    </source>
</evidence>
<dbReference type="SMART" id="SM00448">
    <property type="entry name" value="REC"/>
    <property type="match status" value="1"/>
</dbReference>
<name>A0A3B0WI14_9ZZZZ</name>
<evidence type="ECO:0000256" key="14">
    <source>
        <dbReference type="SAM" id="Phobius"/>
    </source>
</evidence>
<dbReference type="PROSITE" id="PS50894">
    <property type="entry name" value="HPT"/>
    <property type="match status" value="1"/>
</dbReference>
<evidence type="ECO:0000256" key="5">
    <source>
        <dbReference type="ARBA" id="ARBA00022553"/>
    </source>
</evidence>
<evidence type="ECO:0000256" key="12">
    <source>
        <dbReference type="ARBA" id="ARBA00023012"/>
    </source>
</evidence>
<dbReference type="InterPro" id="IPR008207">
    <property type="entry name" value="Sig_transdc_His_kin_Hpt_dom"/>
</dbReference>
<dbReference type="SMART" id="SM00073">
    <property type="entry name" value="HPT"/>
    <property type="match status" value="1"/>
</dbReference>
<evidence type="ECO:0000256" key="10">
    <source>
        <dbReference type="ARBA" id="ARBA00022840"/>
    </source>
</evidence>
<evidence type="ECO:0000256" key="6">
    <source>
        <dbReference type="ARBA" id="ARBA00022679"/>
    </source>
</evidence>
<sequence>MARPKRVSIKDEYQMQEDVETSDLKPDNNLNLNKETLARVAAKQVELVYDNQPFALFSTFAVIAALLLFFLSPSKDLQGMSFYLLTFSVILTLRAFINWQYFKDRKNNKVNVKQAKVLYLLGVILTALAWCLLVINAFPVIELEGQILLIISVLGIVAAAHTTMGFVKSATPIYASFSIAALMYVIYISGFPNNNGMLVAMFVFYIFVVRSSILFYNSTFNMLLSNEIALQREVDLKLQTSEAKLANKEKSEFLSRMSHELRTPLNAVLGMNELLMRDKKEPLTIRQNERAEKVDAAGKHLLTIVDDVLDLSRIETGSVEVRLNLVSCQSVISESIKLVESKATNRNVKIHTDYPTHAIHMMADNNRIKQILVNLIDNAVKYNKHGGTVTIVLEVKFDSIVRISVIDTGYGIPEYSLDDLFRPFSRLGADELGIDGTGIGLSLCKQLIELMSGQIGVESSNGKGCCFWVELPYCEQTEVVNISEIKEISEMYSLANKESKILLVEDNLVNCEVAIDMLEGMGFETDVVNNGQQAVDIFDSHQHVMVLMDCEMPVLDGFAATKKLRELEEQLNLPRTPIVALTAHAITGARDKCLASGMDDFLSKPFSMSALQLMLNRWLPTEKETFTIPVDEVVNETQSSYSAEVSERVIDPVLDESIINRLSTRKKKDGSVLLDTVVDVYLQQSSNLLNSLSDATQQEDVESIREISHALKSSSTNVGATSLSLLCQQLESNCECGQINSELVDQVHQAYLSVKSALHEKLLSIRK</sequence>
<keyword evidence="13 14" id="KW-0472">Membrane</keyword>
<gene>
    <name evidence="18" type="ORF">MNBD_GAMMA05-661</name>
</gene>
<evidence type="ECO:0000256" key="11">
    <source>
        <dbReference type="ARBA" id="ARBA00022989"/>
    </source>
</evidence>
<dbReference type="Pfam" id="PF02518">
    <property type="entry name" value="HATPase_c"/>
    <property type="match status" value="1"/>
</dbReference>
<dbReference type="CDD" id="cd00082">
    <property type="entry name" value="HisKA"/>
    <property type="match status" value="1"/>
</dbReference>
<dbReference type="SUPFAM" id="SSF47226">
    <property type="entry name" value="Histidine-containing phosphotransfer domain, HPT domain"/>
    <property type="match status" value="1"/>
</dbReference>
<dbReference type="Gene3D" id="1.10.287.130">
    <property type="match status" value="1"/>
</dbReference>
<dbReference type="SUPFAM" id="SSF52172">
    <property type="entry name" value="CheY-like"/>
    <property type="match status" value="1"/>
</dbReference>
<reference evidence="18" key="1">
    <citation type="submission" date="2018-06" db="EMBL/GenBank/DDBJ databases">
        <authorList>
            <person name="Zhirakovskaya E."/>
        </authorList>
    </citation>
    <scope>NUCLEOTIDE SEQUENCE</scope>
</reference>
<keyword evidence="6" id="KW-0808">Transferase</keyword>
<keyword evidence="8" id="KW-0547">Nucleotide-binding</keyword>
<accession>A0A3B0WI14</accession>
<evidence type="ECO:0000313" key="18">
    <source>
        <dbReference type="EMBL" id="VAW52130.1"/>
    </source>
</evidence>
<dbReference type="InterPro" id="IPR036890">
    <property type="entry name" value="HATPase_C_sf"/>
</dbReference>
<evidence type="ECO:0000256" key="2">
    <source>
        <dbReference type="ARBA" id="ARBA00004651"/>
    </source>
</evidence>
<dbReference type="PANTHER" id="PTHR45339">
    <property type="entry name" value="HYBRID SIGNAL TRANSDUCTION HISTIDINE KINASE J"/>
    <property type="match status" value="1"/>
</dbReference>
<feature type="domain" description="Response regulatory" evidence="16">
    <location>
        <begin position="500"/>
        <end position="619"/>
    </location>
</feature>
<dbReference type="InterPro" id="IPR036641">
    <property type="entry name" value="HPT_dom_sf"/>
</dbReference>
<dbReference type="GO" id="GO:0005886">
    <property type="term" value="C:plasma membrane"/>
    <property type="evidence" value="ECO:0007669"/>
    <property type="project" value="UniProtKB-SubCell"/>
</dbReference>
<dbReference type="PROSITE" id="PS50110">
    <property type="entry name" value="RESPONSE_REGULATORY"/>
    <property type="match status" value="1"/>
</dbReference>
<dbReference type="EMBL" id="UOFE01000024">
    <property type="protein sequence ID" value="VAW52130.1"/>
    <property type="molecule type" value="Genomic_DNA"/>
</dbReference>
<comment type="subcellular location">
    <subcellularLocation>
        <location evidence="2">Cell membrane</location>
        <topology evidence="2">Multi-pass membrane protein</topology>
    </subcellularLocation>
</comment>
<dbReference type="GO" id="GO:0005524">
    <property type="term" value="F:ATP binding"/>
    <property type="evidence" value="ECO:0007669"/>
    <property type="project" value="UniProtKB-KW"/>
</dbReference>
<feature type="transmembrane region" description="Helical" evidence="14">
    <location>
        <begin position="117"/>
        <end position="141"/>
    </location>
</feature>
<proteinExistence type="predicted"/>
<dbReference type="InterPro" id="IPR003661">
    <property type="entry name" value="HisK_dim/P_dom"/>
</dbReference>
<evidence type="ECO:0000256" key="9">
    <source>
        <dbReference type="ARBA" id="ARBA00022777"/>
    </source>
</evidence>
<dbReference type="InterPro" id="IPR005467">
    <property type="entry name" value="His_kinase_dom"/>
</dbReference>
<dbReference type="Pfam" id="PF01627">
    <property type="entry name" value="Hpt"/>
    <property type="match status" value="1"/>
</dbReference>
<keyword evidence="4" id="KW-1003">Cell membrane</keyword>
<dbReference type="Gene3D" id="1.20.120.160">
    <property type="entry name" value="HPT domain"/>
    <property type="match status" value="1"/>
</dbReference>
<keyword evidence="7 14" id="KW-0812">Transmembrane</keyword>
<dbReference type="SUPFAM" id="SSF47384">
    <property type="entry name" value="Homodimeric domain of signal transducing histidine kinase"/>
    <property type="match status" value="1"/>
</dbReference>
<dbReference type="CDD" id="cd17546">
    <property type="entry name" value="REC_hyHK_CKI1_RcsC-like"/>
    <property type="match status" value="1"/>
</dbReference>
<dbReference type="InterPro" id="IPR003594">
    <property type="entry name" value="HATPase_dom"/>
</dbReference>
<dbReference type="EC" id="2.7.13.3" evidence="3"/>
<dbReference type="PRINTS" id="PR00344">
    <property type="entry name" value="BCTRLSENSOR"/>
</dbReference>
<evidence type="ECO:0000256" key="7">
    <source>
        <dbReference type="ARBA" id="ARBA00022692"/>
    </source>
</evidence>
<dbReference type="SUPFAM" id="SSF55874">
    <property type="entry name" value="ATPase domain of HSP90 chaperone/DNA topoisomerase II/histidine kinase"/>
    <property type="match status" value="1"/>
</dbReference>
<feature type="transmembrane region" description="Helical" evidence="14">
    <location>
        <begin position="77"/>
        <end position="97"/>
    </location>
</feature>
<dbReference type="Gene3D" id="3.40.50.2300">
    <property type="match status" value="1"/>
</dbReference>
<organism evidence="18">
    <name type="scientific">hydrothermal vent metagenome</name>
    <dbReference type="NCBI Taxonomy" id="652676"/>
    <lineage>
        <taxon>unclassified sequences</taxon>
        <taxon>metagenomes</taxon>
        <taxon>ecological metagenomes</taxon>
    </lineage>
</organism>
<keyword evidence="9" id="KW-0418">Kinase</keyword>
<evidence type="ECO:0000256" key="8">
    <source>
        <dbReference type="ARBA" id="ARBA00022741"/>
    </source>
</evidence>
<dbReference type="Pfam" id="PF00512">
    <property type="entry name" value="HisKA"/>
    <property type="match status" value="1"/>
</dbReference>
<keyword evidence="11 14" id="KW-1133">Transmembrane helix</keyword>
<evidence type="ECO:0000259" key="17">
    <source>
        <dbReference type="PROSITE" id="PS50894"/>
    </source>
</evidence>
<feature type="domain" description="HPt" evidence="17">
    <location>
        <begin position="670"/>
        <end position="765"/>
    </location>
</feature>
<dbReference type="PROSITE" id="PS50109">
    <property type="entry name" value="HIS_KIN"/>
    <property type="match status" value="1"/>
</dbReference>
<evidence type="ECO:0000259" key="16">
    <source>
        <dbReference type="PROSITE" id="PS50110"/>
    </source>
</evidence>
<dbReference type="AlphaFoldDB" id="A0A3B0WI14"/>
<dbReference type="InterPro" id="IPR001789">
    <property type="entry name" value="Sig_transdc_resp-reg_receiver"/>
</dbReference>
<evidence type="ECO:0000256" key="3">
    <source>
        <dbReference type="ARBA" id="ARBA00012438"/>
    </source>
</evidence>